<gene>
    <name evidence="1" type="ORF">V4C55_26195</name>
</gene>
<organism evidence="1 2">
    <name type="scientific">Paraburkholderia sabiae</name>
    <dbReference type="NCBI Taxonomy" id="273251"/>
    <lineage>
        <taxon>Bacteria</taxon>
        <taxon>Pseudomonadati</taxon>
        <taxon>Pseudomonadota</taxon>
        <taxon>Betaproteobacteria</taxon>
        <taxon>Burkholderiales</taxon>
        <taxon>Burkholderiaceae</taxon>
        <taxon>Paraburkholderia</taxon>
    </lineage>
</organism>
<name>A0ABU9QIE0_9BURK</name>
<proteinExistence type="predicted"/>
<accession>A0ABU9QIE0</accession>
<dbReference type="Proteomes" id="UP001494588">
    <property type="component" value="Unassembled WGS sequence"/>
</dbReference>
<keyword evidence="2" id="KW-1185">Reference proteome</keyword>
<protein>
    <submittedName>
        <fullName evidence="1">Uncharacterized protein</fullName>
    </submittedName>
</protein>
<evidence type="ECO:0000313" key="1">
    <source>
        <dbReference type="EMBL" id="MEM5289227.1"/>
    </source>
</evidence>
<sequence>MDSGVRRGYRTAKFIVLLRAPGGGATPLTLLPCERVPWNGDALRAAIA</sequence>
<comment type="caution">
    <text evidence="1">The sequence shown here is derived from an EMBL/GenBank/DDBJ whole genome shotgun (WGS) entry which is preliminary data.</text>
</comment>
<evidence type="ECO:0000313" key="2">
    <source>
        <dbReference type="Proteomes" id="UP001494588"/>
    </source>
</evidence>
<reference evidence="1 2" key="1">
    <citation type="submission" date="2024-01" db="EMBL/GenBank/DDBJ databases">
        <title>The diversity of rhizobia nodulating Mimosa spp. in eleven states of Brazil covering several biomes is determined by host plant, location, and edaphic factors.</title>
        <authorList>
            <person name="Rouws L."/>
            <person name="Barauna A."/>
            <person name="Beukes C."/>
            <person name="De Faria S.M."/>
            <person name="Gross E."/>
            <person name="Dos Reis Junior F.B."/>
            <person name="Simon M."/>
            <person name="Maluk M."/>
            <person name="Odee D.W."/>
            <person name="Kenicer G."/>
            <person name="Young J.P.W."/>
            <person name="Reis V.M."/>
            <person name="Zilli J."/>
            <person name="James E.K."/>
        </authorList>
    </citation>
    <scope>NUCLEOTIDE SEQUENCE [LARGE SCALE GENOMIC DNA]</scope>
    <source>
        <strain evidence="1 2">JPY77</strain>
    </source>
</reference>
<dbReference type="EMBL" id="JAZHGC010000024">
    <property type="protein sequence ID" value="MEM5289227.1"/>
    <property type="molecule type" value="Genomic_DNA"/>
</dbReference>
<dbReference type="RefSeq" id="WP_158512216.1">
    <property type="nucleotide sequence ID" value="NZ_CAJHCS010000016.1"/>
</dbReference>